<sequence length="146" mass="15081">MSEHKGDIVYNEDGTPNWTATQTRDAQGAGGTTGRGEVTGSKIVDGVEHWVYSDGSTSPKPQWAQGMGGDDTISGKTIVMGDGSIWRLSLDRNISSMMSDTPQGAPDMTATNVQTGEKVTLPPGPYQLAEGGGIVVGPGGSVSPLD</sequence>
<dbReference type="EMBL" id="LAZR01041945">
    <property type="protein sequence ID" value="KKL10719.1"/>
    <property type="molecule type" value="Genomic_DNA"/>
</dbReference>
<gene>
    <name evidence="2" type="ORF">LCGC14_2553020</name>
</gene>
<protein>
    <submittedName>
        <fullName evidence="2">Uncharacterized protein</fullName>
    </submittedName>
</protein>
<dbReference type="AlphaFoldDB" id="A0A0F9AMA7"/>
<proteinExistence type="predicted"/>
<reference evidence="2" key="1">
    <citation type="journal article" date="2015" name="Nature">
        <title>Complex archaea that bridge the gap between prokaryotes and eukaryotes.</title>
        <authorList>
            <person name="Spang A."/>
            <person name="Saw J.H."/>
            <person name="Jorgensen S.L."/>
            <person name="Zaremba-Niedzwiedzka K."/>
            <person name="Martijn J."/>
            <person name="Lind A.E."/>
            <person name="van Eijk R."/>
            <person name="Schleper C."/>
            <person name="Guy L."/>
            <person name="Ettema T.J."/>
        </authorList>
    </citation>
    <scope>NUCLEOTIDE SEQUENCE</scope>
</reference>
<feature type="region of interest" description="Disordered" evidence="1">
    <location>
        <begin position="1"/>
        <end position="41"/>
    </location>
</feature>
<evidence type="ECO:0000256" key="1">
    <source>
        <dbReference type="SAM" id="MobiDB-lite"/>
    </source>
</evidence>
<comment type="caution">
    <text evidence="2">The sequence shown here is derived from an EMBL/GenBank/DDBJ whole genome shotgun (WGS) entry which is preliminary data.</text>
</comment>
<feature type="compositionally biased region" description="Polar residues" evidence="1">
    <location>
        <begin position="14"/>
        <end position="25"/>
    </location>
</feature>
<name>A0A0F9AMA7_9ZZZZ</name>
<accession>A0A0F9AMA7</accession>
<feature type="region of interest" description="Disordered" evidence="1">
    <location>
        <begin position="52"/>
        <end position="71"/>
    </location>
</feature>
<evidence type="ECO:0000313" key="2">
    <source>
        <dbReference type="EMBL" id="KKL10719.1"/>
    </source>
</evidence>
<organism evidence="2">
    <name type="scientific">marine sediment metagenome</name>
    <dbReference type="NCBI Taxonomy" id="412755"/>
    <lineage>
        <taxon>unclassified sequences</taxon>
        <taxon>metagenomes</taxon>
        <taxon>ecological metagenomes</taxon>
    </lineage>
</organism>
<feature type="non-terminal residue" evidence="2">
    <location>
        <position position="146"/>
    </location>
</feature>